<dbReference type="GO" id="GO:0031436">
    <property type="term" value="C:BRCA1-BARD1 complex"/>
    <property type="evidence" value="ECO:0007669"/>
    <property type="project" value="TreeGrafter"/>
</dbReference>
<dbReference type="PANTHER" id="PTHR24171:SF8">
    <property type="entry name" value="BRCA1-ASSOCIATED RING DOMAIN PROTEIN 1"/>
    <property type="match status" value="1"/>
</dbReference>
<dbReference type="EMBL" id="QMKO01002151">
    <property type="protein sequence ID" value="RTG84554.1"/>
    <property type="molecule type" value="Genomic_DNA"/>
</dbReference>
<accession>A0A430QA93</accession>
<organism evidence="4 5">
    <name type="scientific">Schistosoma bovis</name>
    <name type="common">Blood fluke</name>
    <dbReference type="NCBI Taxonomy" id="6184"/>
    <lineage>
        <taxon>Eukaryota</taxon>
        <taxon>Metazoa</taxon>
        <taxon>Spiralia</taxon>
        <taxon>Lophotrochozoa</taxon>
        <taxon>Platyhelminthes</taxon>
        <taxon>Trematoda</taxon>
        <taxon>Digenea</taxon>
        <taxon>Strigeidida</taxon>
        <taxon>Schistosomatoidea</taxon>
        <taxon>Schistosomatidae</taxon>
        <taxon>Schistosoma</taxon>
    </lineage>
</organism>
<dbReference type="Pfam" id="PF12796">
    <property type="entry name" value="Ank_2"/>
    <property type="match status" value="1"/>
</dbReference>
<protein>
    <submittedName>
        <fullName evidence="4">Uncharacterized protein</fullName>
    </submittedName>
</protein>
<dbReference type="AlphaFoldDB" id="A0A430QA93"/>
<name>A0A430QA93_SCHBO</name>
<dbReference type="Proteomes" id="UP000290809">
    <property type="component" value="Unassembled WGS sequence"/>
</dbReference>
<dbReference type="PANTHER" id="PTHR24171">
    <property type="entry name" value="ANKYRIN REPEAT DOMAIN-CONTAINING PROTEIN 39-RELATED"/>
    <property type="match status" value="1"/>
</dbReference>
<dbReference type="STRING" id="6184.A0A430QA93"/>
<feature type="repeat" description="ANK" evidence="3">
    <location>
        <begin position="1"/>
        <end position="31"/>
    </location>
</feature>
<reference evidence="4 5" key="1">
    <citation type="journal article" date="2019" name="PLoS Pathog.">
        <title>Genome sequence of the bovine parasite Schistosoma bovis Tanzania.</title>
        <authorList>
            <person name="Oey H."/>
            <person name="Zakrzewski M."/>
            <person name="Gobert G."/>
            <person name="Gravermann K."/>
            <person name="Stoye J."/>
            <person name="Jones M."/>
            <person name="Mcmanus D."/>
            <person name="Krause L."/>
        </authorList>
    </citation>
    <scope>NUCLEOTIDE SEQUENCE [LARGE SCALE GENOMIC DNA]</scope>
    <source>
        <strain evidence="4 5">TAN1997</strain>
    </source>
</reference>
<evidence type="ECO:0000313" key="4">
    <source>
        <dbReference type="EMBL" id="RTG84554.1"/>
    </source>
</evidence>
<dbReference type="InterPro" id="IPR002110">
    <property type="entry name" value="Ankyrin_rpt"/>
</dbReference>
<sequence length="133" mass="14916">ETALYVASYYGDLEIVDVLLSRNADPNLPTVEGNTPLHSAAFRGHTDVMKQLLAHRADESLKNSLGMTASDLLEAHQSTEKCDSSKLKAEQSPKLIKSNLRSVERLRKRYTKNNSKYITSFCSVMIMNLSFIH</sequence>
<dbReference type="GO" id="GO:0085020">
    <property type="term" value="P:protein K6-linked ubiquitination"/>
    <property type="evidence" value="ECO:0007669"/>
    <property type="project" value="TreeGrafter"/>
</dbReference>
<dbReference type="Gene3D" id="1.25.40.20">
    <property type="entry name" value="Ankyrin repeat-containing domain"/>
    <property type="match status" value="1"/>
</dbReference>
<dbReference type="PROSITE" id="PS50088">
    <property type="entry name" value="ANK_REPEAT"/>
    <property type="match status" value="2"/>
</dbReference>
<keyword evidence="5" id="KW-1185">Reference proteome</keyword>
<evidence type="ECO:0000256" key="1">
    <source>
        <dbReference type="ARBA" id="ARBA00022737"/>
    </source>
</evidence>
<gene>
    <name evidence="4" type="ORF">DC041_0011528</name>
</gene>
<keyword evidence="1" id="KW-0677">Repeat</keyword>
<dbReference type="GO" id="GO:0070531">
    <property type="term" value="C:BRCA1-A complex"/>
    <property type="evidence" value="ECO:0007669"/>
    <property type="project" value="TreeGrafter"/>
</dbReference>
<dbReference type="SUPFAM" id="SSF48403">
    <property type="entry name" value="Ankyrin repeat"/>
    <property type="match status" value="1"/>
</dbReference>
<evidence type="ECO:0000256" key="2">
    <source>
        <dbReference type="ARBA" id="ARBA00023043"/>
    </source>
</evidence>
<proteinExistence type="predicted"/>
<keyword evidence="2 3" id="KW-0040">ANK repeat</keyword>
<evidence type="ECO:0000313" key="5">
    <source>
        <dbReference type="Proteomes" id="UP000290809"/>
    </source>
</evidence>
<dbReference type="InterPro" id="IPR036770">
    <property type="entry name" value="Ankyrin_rpt-contain_sf"/>
</dbReference>
<feature type="non-terminal residue" evidence="4">
    <location>
        <position position="1"/>
    </location>
</feature>
<dbReference type="GO" id="GO:0004842">
    <property type="term" value="F:ubiquitin-protein transferase activity"/>
    <property type="evidence" value="ECO:0007669"/>
    <property type="project" value="TreeGrafter"/>
</dbReference>
<feature type="repeat" description="ANK" evidence="3">
    <location>
        <begin position="32"/>
        <end position="64"/>
    </location>
</feature>
<dbReference type="PROSITE" id="PS50297">
    <property type="entry name" value="ANK_REP_REGION"/>
    <property type="match status" value="2"/>
</dbReference>
<comment type="caution">
    <text evidence="4">The sequence shown here is derived from an EMBL/GenBank/DDBJ whole genome shotgun (WGS) entry which is preliminary data.</text>
</comment>
<dbReference type="SMART" id="SM00248">
    <property type="entry name" value="ANK"/>
    <property type="match status" value="2"/>
</dbReference>
<evidence type="ECO:0000256" key="3">
    <source>
        <dbReference type="PROSITE-ProRule" id="PRU00023"/>
    </source>
</evidence>